<gene>
    <name evidence="1" type="ORF">HAX54_045027</name>
</gene>
<dbReference type="Proteomes" id="UP000823775">
    <property type="component" value="Unassembled WGS sequence"/>
</dbReference>
<evidence type="ECO:0000313" key="2">
    <source>
        <dbReference type="Proteomes" id="UP000823775"/>
    </source>
</evidence>
<name>A0ABS8SQI4_DATST</name>
<reference evidence="1 2" key="1">
    <citation type="journal article" date="2021" name="BMC Genomics">
        <title>Datura genome reveals duplications of psychoactive alkaloid biosynthetic genes and high mutation rate following tissue culture.</title>
        <authorList>
            <person name="Rajewski A."/>
            <person name="Carter-House D."/>
            <person name="Stajich J."/>
            <person name="Litt A."/>
        </authorList>
    </citation>
    <scope>NUCLEOTIDE SEQUENCE [LARGE SCALE GENOMIC DNA]</scope>
    <source>
        <strain evidence="1">AR-01</strain>
    </source>
</reference>
<protein>
    <submittedName>
        <fullName evidence="1">Uncharacterized protein</fullName>
    </submittedName>
</protein>
<accession>A0ABS8SQI4</accession>
<sequence length="106" mass="11976">MELDSAVATSNGVGFCTPEFIETVTLSLPKLEDGRNGTFLTHMVGVDHVEHWAQRIQEDHPASVGRKNSHQTEEMGRRLPLKASFLRVDEKILKRNPHWVDKSALE</sequence>
<proteinExistence type="predicted"/>
<evidence type="ECO:0000313" key="1">
    <source>
        <dbReference type="EMBL" id="MCD7461028.1"/>
    </source>
</evidence>
<comment type="caution">
    <text evidence="1">The sequence shown here is derived from an EMBL/GenBank/DDBJ whole genome shotgun (WGS) entry which is preliminary data.</text>
</comment>
<keyword evidence="2" id="KW-1185">Reference proteome</keyword>
<dbReference type="EMBL" id="JACEIK010000694">
    <property type="protein sequence ID" value="MCD7461028.1"/>
    <property type="molecule type" value="Genomic_DNA"/>
</dbReference>
<organism evidence="1 2">
    <name type="scientific">Datura stramonium</name>
    <name type="common">Jimsonweed</name>
    <name type="synonym">Common thornapple</name>
    <dbReference type="NCBI Taxonomy" id="4076"/>
    <lineage>
        <taxon>Eukaryota</taxon>
        <taxon>Viridiplantae</taxon>
        <taxon>Streptophyta</taxon>
        <taxon>Embryophyta</taxon>
        <taxon>Tracheophyta</taxon>
        <taxon>Spermatophyta</taxon>
        <taxon>Magnoliopsida</taxon>
        <taxon>eudicotyledons</taxon>
        <taxon>Gunneridae</taxon>
        <taxon>Pentapetalae</taxon>
        <taxon>asterids</taxon>
        <taxon>lamiids</taxon>
        <taxon>Solanales</taxon>
        <taxon>Solanaceae</taxon>
        <taxon>Solanoideae</taxon>
        <taxon>Datureae</taxon>
        <taxon>Datura</taxon>
    </lineage>
</organism>